<dbReference type="AlphaFoldDB" id="A0A8J4Q0H0"/>
<organism evidence="2 3">
    <name type="scientific">Polysphondylium violaceum</name>
    <dbReference type="NCBI Taxonomy" id="133409"/>
    <lineage>
        <taxon>Eukaryota</taxon>
        <taxon>Amoebozoa</taxon>
        <taxon>Evosea</taxon>
        <taxon>Eumycetozoa</taxon>
        <taxon>Dictyostelia</taxon>
        <taxon>Dictyosteliales</taxon>
        <taxon>Dictyosteliaceae</taxon>
        <taxon>Polysphondylium</taxon>
    </lineage>
</organism>
<keyword evidence="1" id="KW-0472">Membrane</keyword>
<evidence type="ECO:0000313" key="2">
    <source>
        <dbReference type="EMBL" id="KAF2076432.1"/>
    </source>
</evidence>
<reference evidence="2" key="1">
    <citation type="submission" date="2020-01" db="EMBL/GenBank/DDBJ databases">
        <title>Development of genomics and gene disruption for Polysphondylium violaceum indicates a role for the polyketide synthase stlB in stalk morphogenesis.</title>
        <authorList>
            <person name="Narita B."/>
            <person name="Kawabe Y."/>
            <person name="Kin K."/>
            <person name="Saito T."/>
            <person name="Gibbs R."/>
            <person name="Kuspa A."/>
            <person name="Muzny D."/>
            <person name="Queller D."/>
            <person name="Richards S."/>
            <person name="Strassman J."/>
            <person name="Sucgang R."/>
            <person name="Worley K."/>
            <person name="Schaap P."/>
        </authorList>
    </citation>
    <scope>NUCLEOTIDE SEQUENCE</scope>
    <source>
        <strain evidence="2">QSvi11</strain>
    </source>
</reference>
<dbReference type="Proteomes" id="UP000695562">
    <property type="component" value="Unassembled WGS sequence"/>
</dbReference>
<feature type="transmembrane region" description="Helical" evidence="1">
    <location>
        <begin position="123"/>
        <end position="142"/>
    </location>
</feature>
<protein>
    <submittedName>
        <fullName evidence="2">Uncharacterized protein</fullName>
    </submittedName>
</protein>
<dbReference type="EMBL" id="AJWJ01000060">
    <property type="protein sequence ID" value="KAF2076432.1"/>
    <property type="molecule type" value="Genomic_DNA"/>
</dbReference>
<keyword evidence="1" id="KW-1133">Transmembrane helix</keyword>
<keyword evidence="3" id="KW-1185">Reference proteome</keyword>
<evidence type="ECO:0000313" key="3">
    <source>
        <dbReference type="Proteomes" id="UP000695562"/>
    </source>
</evidence>
<sequence>MNFTRILYSQMRPISPTFNIIRKRGPFSQKTLNTQTISRDQQLQQQQSTAPITVYKAKSIFNPFRGYKTPFTRNKSITTAVVPSAVLLNIQERIKNNQLAYDKNTNYEEQYAKILEEEKQRRMNGIESLIMWAFLVSAYLYWQYTAPDPKTAKAPPSKSSTPSPLPSMVLNIEVTEWLPIIIFYSIFVNTCCRLLNGKWLSTPIIGLGVSNPTQLKFLHNTKIQRSDSNKQVFFYNH</sequence>
<proteinExistence type="predicted"/>
<gene>
    <name evidence="2" type="ORF">CYY_002235</name>
</gene>
<name>A0A8J4Q0H0_9MYCE</name>
<comment type="caution">
    <text evidence="2">The sequence shown here is derived from an EMBL/GenBank/DDBJ whole genome shotgun (WGS) entry which is preliminary data.</text>
</comment>
<feature type="transmembrane region" description="Helical" evidence="1">
    <location>
        <begin position="177"/>
        <end position="195"/>
    </location>
</feature>
<evidence type="ECO:0000256" key="1">
    <source>
        <dbReference type="SAM" id="Phobius"/>
    </source>
</evidence>
<keyword evidence="1" id="KW-0812">Transmembrane</keyword>
<accession>A0A8J4Q0H0</accession>